<feature type="transmembrane region" description="Helical" evidence="1">
    <location>
        <begin position="158"/>
        <end position="181"/>
    </location>
</feature>
<feature type="transmembrane region" description="Helical" evidence="1">
    <location>
        <begin position="124"/>
        <end position="146"/>
    </location>
</feature>
<dbReference type="EMBL" id="KZ613963">
    <property type="protein sequence ID" value="PMD31304.1"/>
    <property type="molecule type" value="Genomic_DNA"/>
</dbReference>
<protein>
    <submittedName>
        <fullName evidence="2">Uncharacterized protein</fullName>
    </submittedName>
</protein>
<feature type="transmembrane region" description="Helical" evidence="1">
    <location>
        <begin position="243"/>
        <end position="266"/>
    </location>
</feature>
<keyword evidence="1" id="KW-1133">Transmembrane helix</keyword>
<feature type="transmembrane region" description="Helical" evidence="1">
    <location>
        <begin position="272"/>
        <end position="299"/>
    </location>
</feature>
<dbReference type="OrthoDB" id="4586224at2759"/>
<evidence type="ECO:0000313" key="3">
    <source>
        <dbReference type="Proteomes" id="UP000235786"/>
    </source>
</evidence>
<keyword evidence="1" id="KW-0472">Membrane</keyword>
<reference evidence="2 3" key="1">
    <citation type="submission" date="2016-04" db="EMBL/GenBank/DDBJ databases">
        <title>A degradative enzymes factory behind the ericoid mycorrhizal symbiosis.</title>
        <authorList>
            <consortium name="DOE Joint Genome Institute"/>
            <person name="Martino E."/>
            <person name="Morin E."/>
            <person name="Grelet G."/>
            <person name="Kuo A."/>
            <person name="Kohler A."/>
            <person name="Daghino S."/>
            <person name="Barry K."/>
            <person name="Choi C."/>
            <person name="Cichocki N."/>
            <person name="Clum A."/>
            <person name="Copeland A."/>
            <person name="Hainaut M."/>
            <person name="Haridas S."/>
            <person name="Labutti K."/>
            <person name="Lindquist E."/>
            <person name="Lipzen A."/>
            <person name="Khouja H.-R."/>
            <person name="Murat C."/>
            <person name="Ohm R."/>
            <person name="Olson A."/>
            <person name="Spatafora J."/>
            <person name="Veneault-Fourrey C."/>
            <person name="Henrissat B."/>
            <person name="Grigoriev I."/>
            <person name="Martin F."/>
            <person name="Perotto S."/>
        </authorList>
    </citation>
    <scope>NUCLEOTIDE SEQUENCE [LARGE SCALE GENOMIC DNA]</scope>
    <source>
        <strain evidence="2 3">F</strain>
    </source>
</reference>
<organism evidence="2 3">
    <name type="scientific">Hyaloscypha variabilis (strain UAMH 11265 / GT02V1 / F)</name>
    <name type="common">Meliniomyces variabilis</name>
    <dbReference type="NCBI Taxonomy" id="1149755"/>
    <lineage>
        <taxon>Eukaryota</taxon>
        <taxon>Fungi</taxon>
        <taxon>Dikarya</taxon>
        <taxon>Ascomycota</taxon>
        <taxon>Pezizomycotina</taxon>
        <taxon>Leotiomycetes</taxon>
        <taxon>Helotiales</taxon>
        <taxon>Hyaloscyphaceae</taxon>
        <taxon>Hyaloscypha</taxon>
        <taxon>Hyaloscypha variabilis</taxon>
    </lineage>
</organism>
<keyword evidence="3" id="KW-1185">Reference proteome</keyword>
<accession>A0A2J6QYG3</accession>
<feature type="transmembrane region" description="Helical" evidence="1">
    <location>
        <begin position="20"/>
        <end position="39"/>
    </location>
</feature>
<evidence type="ECO:0000313" key="2">
    <source>
        <dbReference type="EMBL" id="PMD31304.1"/>
    </source>
</evidence>
<dbReference type="AlphaFoldDB" id="A0A2J6QYG3"/>
<name>A0A2J6QYG3_HYAVF</name>
<evidence type="ECO:0000256" key="1">
    <source>
        <dbReference type="SAM" id="Phobius"/>
    </source>
</evidence>
<gene>
    <name evidence="2" type="ORF">L207DRAFT_519558</name>
</gene>
<proteinExistence type="predicted"/>
<feature type="transmembrane region" description="Helical" evidence="1">
    <location>
        <begin position="319"/>
        <end position="337"/>
    </location>
</feature>
<sequence>MGSFYFLPNFHSHGLTFNDWLSLLTLCLAPLIAHIVAGVPPPTYLHSRRPTWHDRICHYNPTSILWRYLAITDRRVRAKSWSALEMAATNAIFWSKHGWDGSEEMIQLSQDFCIQPPSNNRNDLLSGSTVVTVIVALQGVQALYSLISGRASFYSEQIAFSTIFYPLAILGLLRLPAALWLTNDFIYVNIDAWNANGGQSMANFEPNLGLRSTSALVAKPTISSLESPVVPYRFHSPRIWQSLAIKAFYLLMLTGLLVMSFVMLVYHSGDTVFTATVFTLGLLFIIYFSITTATVATYVLLGRCNTTIIPCITAKWYKIYTGILFTCTFLVFIFAAIETRKTPCGVYTTYESSQDSELCGPSTYVAIANQQGANATFVGPPQSSYNLTSLDITFPYGIAFGVGKGQVMIAALDGWCSGNELSNVGLSQLTMFERMNTTIILG</sequence>
<dbReference type="Proteomes" id="UP000235786">
    <property type="component" value="Unassembled WGS sequence"/>
</dbReference>
<keyword evidence="1" id="KW-0812">Transmembrane</keyword>